<reference evidence="1" key="2">
    <citation type="submission" date="2022-01" db="EMBL/GenBank/DDBJ databases">
        <authorList>
            <person name="Yamashiro T."/>
            <person name="Shiraishi A."/>
            <person name="Satake H."/>
            <person name="Nakayama K."/>
        </authorList>
    </citation>
    <scope>NUCLEOTIDE SEQUENCE</scope>
</reference>
<dbReference type="Proteomes" id="UP001151760">
    <property type="component" value="Unassembled WGS sequence"/>
</dbReference>
<sequence length="182" mass="20572">MCLLITTNTTESRNLWLGQELAYSPQESSFLVPTYVRAFDAMLLQLYDLDYLLEELDRTTHPIEQYLDPAIITNGLMKAFSTGSWAHSYKSWEKTSSVVAFIRRVTPLQMVCDMRRTRQQVLYDREAGDARYLKCKVKRVQPAKHRTKAQAAMLFTSGKMTNSHCGTSGAAAPPVAIEAAKE</sequence>
<keyword evidence="2" id="KW-1185">Reference proteome</keyword>
<accession>A0ABQ4YNL7</accession>
<proteinExistence type="predicted"/>
<reference evidence="1" key="1">
    <citation type="journal article" date="2022" name="Int. J. Mol. Sci.">
        <title>Draft Genome of Tanacetum Coccineum: Genomic Comparison of Closely Related Tanacetum-Family Plants.</title>
        <authorList>
            <person name="Yamashiro T."/>
            <person name="Shiraishi A."/>
            <person name="Nakayama K."/>
            <person name="Satake H."/>
        </authorList>
    </citation>
    <scope>NUCLEOTIDE SEQUENCE</scope>
</reference>
<dbReference type="SUPFAM" id="SSF64484">
    <property type="entry name" value="beta and beta-prime subunits of DNA dependent RNA-polymerase"/>
    <property type="match status" value="1"/>
</dbReference>
<evidence type="ECO:0000313" key="1">
    <source>
        <dbReference type="EMBL" id="GJS79459.1"/>
    </source>
</evidence>
<dbReference type="EMBL" id="BQNB010010599">
    <property type="protein sequence ID" value="GJS79459.1"/>
    <property type="molecule type" value="Genomic_DNA"/>
</dbReference>
<organism evidence="1 2">
    <name type="scientific">Tanacetum coccineum</name>
    <dbReference type="NCBI Taxonomy" id="301880"/>
    <lineage>
        <taxon>Eukaryota</taxon>
        <taxon>Viridiplantae</taxon>
        <taxon>Streptophyta</taxon>
        <taxon>Embryophyta</taxon>
        <taxon>Tracheophyta</taxon>
        <taxon>Spermatophyta</taxon>
        <taxon>Magnoliopsida</taxon>
        <taxon>eudicotyledons</taxon>
        <taxon>Gunneridae</taxon>
        <taxon>Pentapetalae</taxon>
        <taxon>asterids</taxon>
        <taxon>campanulids</taxon>
        <taxon>Asterales</taxon>
        <taxon>Asteraceae</taxon>
        <taxon>Asteroideae</taxon>
        <taxon>Anthemideae</taxon>
        <taxon>Anthemidinae</taxon>
        <taxon>Tanacetum</taxon>
    </lineage>
</organism>
<protein>
    <submittedName>
        <fullName evidence="1">DNA-directed RNA polymerases IV and V subunit 2-like protein</fullName>
    </submittedName>
</protein>
<name>A0ABQ4YNL7_9ASTR</name>
<gene>
    <name evidence="1" type="ORF">Tco_0729340</name>
</gene>
<evidence type="ECO:0000313" key="2">
    <source>
        <dbReference type="Proteomes" id="UP001151760"/>
    </source>
</evidence>
<comment type="caution">
    <text evidence="1">The sequence shown here is derived from an EMBL/GenBank/DDBJ whole genome shotgun (WGS) entry which is preliminary data.</text>
</comment>